<reference evidence="2 3" key="1">
    <citation type="journal article" date="2018" name="Nat. Ecol. Evol.">
        <title>Pezizomycetes genomes reveal the molecular basis of ectomycorrhizal truffle lifestyle.</title>
        <authorList>
            <person name="Murat C."/>
            <person name="Payen T."/>
            <person name="Noel B."/>
            <person name="Kuo A."/>
            <person name="Morin E."/>
            <person name="Chen J."/>
            <person name="Kohler A."/>
            <person name="Krizsan K."/>
            <person name="Balestrini R."/>
            <person name="Da Silva C."/>
            <person name="Montanini B."/>
            <person name="Hainaut M."/>
            <person name="Levati E."/>
            <person name="Barry K.W."/>
            <person name="Belfiori B."/>
            <person name="Cichocki N."/>
            <person name="Clum A."/>
            <person name="Dockter R.B."/>
            <person name="Fauchery L."/>
            <person name="Guy J."/>
            <person name="Iotti M."/>
            <person name="Le Tacon F."/>
            <person name="Lindquist E.A."/>
            <person name="Lipzen A."/>
            <person name="Malagnac F."/>
            <person name="Mello A."/>
            <person name="Molinier V."/>
            <person name="Miyauchi S."/>
            <person name="Poulain J."/>
            <person name="Riccioni C."/>
            <person name="Rubini A."/>
            <person name="Sitrit Y."/>
            <person name="Splivallo R."/>
            <person name="Traeger S."/>
            <person name="Wang M."/>
            <person name="Zifcakova L."/>
            <person name="Wipf D."/>
            <person name="Zambonelli A."/>
            <person name="Paolocci F."/>
            <person name="Nowrousian M."/>
            <person name="Ottonello S."/>
            <person name="Baldrian P."/>
            <person name="Spatafora J.W."/>
            <person name="Henrissat B."/>
            <person name="Nagy L.G."/>
            <person name="Aury J.M."/>
            <person name="Wincker P."/>
            <person name="Grigoriev I.V."/>
            <person name="Bonfante P."/>
            <person name="Martin F.M."/>
        </authorList>
    </citation>
    <scope>NUCLEOTIDE SEQUENCE [LARGE SCALE GENOMIC DNA]</scope>
    <source>
        <strain evidence="2 3">ATCC MYA-4762</strain>
    </source>
</reference>
<dbReference type="InParanoid" id="A0A3N4M853"/>
<evidence type="ECO:0000313" key="2">
    <source>
        <dbReference type="EMBL" id="RPB29828.1"/>
    </source>
</evidence>
<dbReference type="PANTHER" id="PTHR31360:SF0">
    <property type="entry name" value="OIL BODY-ASSOCIATED PROTEIN 1B"/>
    <property type="match status" value="1"/>
</dbReference>
<dbReference type="Pfam" id="PF06884">
    <property type="entry name" value="DUF1264"/>
    <property type="match status" value="1"/>
</dbReference>
<dbReference type="PANTHER" id="PTHR31360">
    <property type="match status" value="1"/>
</dbReference>
<gene>
    <name evidence="2" type="ORF">L211DRAFT_832530</name>
</gene>
<evidence type="ECO:0000313" key="3">
    <source>
        <dbReference type="Proteomes" id="UP000267821"/>
    </source>
</evidence>
<dbReference type="AlphaFoldDB" id="A0A3N4M853"/>
<accession>A0A3N4M853</accession>
<dbReference type="EMBL" id="ML121527">
    <property type="protein sequence ID" value="RPB29828.1"/>
    <property type="molecule type" value="Genomic_DNA"/>
</dbReference>
<proteinExistence type="inferred from homology"/>
<dbReference type="InterPro" id="IPR010686">
    <property type="entry name" value="OBAP-like"/>
</dbReference>
<organism evidence="2 3">
    <name type="scientific">Terfezia boudieri ATCC MYA-4762</name>
    <dbReference type="NCBI Taxonomy" id="1051890"/>
    <lineage>
        <taxon>Eukaryota</taxon>
        <taxon>Fungi</taxon>
        <taxon>Dikarya</taxon>
        <taxon>Ascomycota</taxon>
        <taxon>Pezizomycotina</taxon>
        <taxon>Pezizomycetes</taxon>
        <taxon>Pezizales</taxon>
        <taxon>Pezizaceae</taxon>
        <taxon>Terfezia</taxon>
    </lineage>
</organism>
<comment type="similarity">
    <text evidence="1">Belongs to the OBAP family.</text>
</comment>
<keyword evidence="3" id="KW-1185">Reference proteome</keyword>
<dbReference type="STRING" id="1051890.A0A3N4M853"/>
<evidence type="ECO:0000256" key="1">
    <source>
        <dbReference type="ARBA" id="ARBA00009740"/>
    </source>
</evidence>
<dbReference type="Proteomes" id="UP000267821">
    <property type="component" value="Unassembled WGS sequence"/>
</dbReference>
<dbReference type="OrthoDB" id="1901244at2759"/>
<sequence length="221" mass="25276">MSHTETHDAPGEPLSTQSAVLTAVAGATQSFAPLSNICAHLNAFHVDANDTSRFLETTHFCAHLNEDVRQCLLYDSDAKDAKLIGIEYMISERLFKDLDPEEKGYWHSHVFEVKSGMLVMPRPAGIPESVWDKAEQKEMEKTMRLYGKIFHLWQVDKGHKLPLGPPNLMSSFTSRDQFDFEKYVGERDRKLGEDWRRKAALRQSLEELEIDPHADACWKTK</sequence>
<name>A0A3N4M853_9PEZI</name>
<protein>
    <submittedName>
        <fullName evidence="2">DUF1264-domain-containing protein</fullName>
    </submittedName>
</protein>